<dbReference type="EMBL" id="CP000780">
    <property type="protein sequence ID" value="ABS54861.1"/>
    <property type="molecule type" value="Genomic_DNA"/>
</dbReference>
<dbReference type="InterPro" id="IPR011576">
    <property type="entry name" value="Pyridox_Oxase_N"/>
</dbReference>
<dbReference type="SUPFAM" id="SSF50475">
    <property type="entry name" value="FMN-binding split barrel"/>
    <property type="match status" value="1"/>
</dbReference>
<dbReference type="Proteomes" id="UP000002408">
    <property type="component" value="Chromosome"/>
</dbReference>
<dbReference type="eggNOG" id="arCOG00528">
    <property type="taxonomic scope" value="Archaea"/>
</dbReference>
<dbReference type="Gene3D" id="2.30.110.10">
    <property type="entry name" value="Electron Transport, Fmn-binding Protein, Chain A"/>
    <property type="match status" value="1"/>
</dbReference>
<name>A7I550_METB6</name>
<gene>
    <name evidence="2" type="ordered locus">Mboo_0340</name>
</gene>
<dbReference type="InterPro" id="IPR012349">
    <property type="entry name" value="Split_barrel_FMN-bd"/>
</dbReference>
<evidence type="ECO:0000313" key="2">
    <source>
        <dbReference type="EMBL" id="ABS54861.1"/>
    </source>
</evidence>
<dbReference type="KEGG" id="mbn:Mboo_0340"/>
<keyword evidence="3" id="KW-1185">Reference proteome</keyword>
<proteinExistence type="predicted"/>
<protein>
    <submittedName>
        <fullName evidence="2">Pyridoxamine 5'-phosphate oxidase-related, FMN-binding</fullName>
    </submittedName>
</protein>
<feature type="domain" description="Pyridoxamine 5'-phosphate oxidase N-terminal" evidence="1">
    <location>
        <begin position="3"/>
        <end position="125"/>
    </location>
</feature>
<dbReference type="GeneID" id="5409984"/>
<dbReference type="HOGENOM" id="CLU_1860686_0_0_2"/>
<evidence type="ECO:0000259" key="1">
    <source>
        <dbReference type="Pfam" id="PF01243"/>
    </source>
</evidence>
<sequence length="137" mass="15444">MPLKEQILEVISGPHPTAVATLDGKHPVVRFMVLAGFPDMTFVGATMKSSKKVGQLKKSHDTALAIWSGKEFSDPYVEIKAKGEIHEDVATKKKYWNPMFEQFFKTPENPDFVVLVFTASEITYHGKNMSSVDVWKR</sequence>
<organism evidence="2 3">
    <name type="scientific">Methanoregula boonei (strain DSM 21154 / JCM 14090 / 6A8)</name>
    <dbReference type="NCBI Taxonomy" id="456442"/>
    <lineage>
        <taxon>Archaea</taxon>
        <taxon>Methanobacteriati</taxon>
        <taxon>Methanobacteriota</taxon>
        <taxon>Stenosarchaea group</taxon>
        <taxon>Methanomicrobia</taxon>
        <taxon>Methanomicrobiales</taxon>
        <taxon>Methanoregulaceae</taxon>
        <taxon>Methanoregula</taxon>
    </lineage>
</organism>
<dbReference type="AlphaFoldDB" id="A7I550"/>
<dbReference type="InterPro" id="IPR052917">
    <property type="entry name" value="Stress-Dev_Protein"/>
</dbReference>
<reference evidence="3" key="1">
    <citation type="journal article" date="2015" name="Microbiology">
        <title>Genome of Methanoregula boonei 6A8 reveals adaptations to oligotrophic peatland environments.</title>
        <authorList>
            <person name="Braeuer S."/>
            <person name="Cadillo-Quiroz H."/>
            <person name="Kyrpides N."/>
            <person name="Woyke T."/>
            <person name="Goodwin L."/>
            <person name="Detter C."/>
            <person name="Podell S."/>
            <person name="Yavitt J.B."/>
            <person name="Zinder S.H."/>
        </authorList>
    </citation>
    <scope>NUCLEOTIDE SEQUENCE [LARGE SCALE GENOMIC DNA]</scope>
    <source>
        <strain evidence="3">DSM 21154 / JCM 14090 / 6A8</strain>
    </source>
</reference>
<dbReference type="RefSeq" id="WP_011991349.1">
    <property type="nucleotide sequence ID" value="NC_009712.1"/>
</dbReference>
<accession>A7I550</accession>
<evidence type="ECO:0000313" key="3">
    <source>
        <dbReference type="Proteomes" id="UP000002408"/>
    </source>
</evidence>
<dbReference type="PANTHER" id="PTHR34818:SF1">
    <property type="entry name" value="PROTEIN BLI-3"/>
    <property type="match status" value="1"/>
</dbReference>
<dbReference type="PANTHER" id="PTHR34818">
    <property type="entry name" value="PROTEIN BLI-3"/>
    <property type="match status" value="1"/>
</dbReference>
<dbReference type="Pfam" id="PF01243">
    <property type="entry name" value="PNPOx_N"/>
    <property type="match status" value="1"/>
</dbReference>